<dbReference type="Pfam" id="PF14947">
    <property type="entry name" value="HTH_45"/>
    <property type="match status" value="1"/>
</dbReference>
<dbReference type="Gene3D" id="1.10.10.10">
    <property type="entry name" value="Winged helix-like DNA-binding domain superfamily/Winged helix DNA-binding domain"/>
    <property type="match status" value="1"/>
</dbReference>
<evidence type="ECO:0000313" key="2">
    <source>
        <dbReference type="EMBL" id="QJB00055.1"/>
    </source>
</evidence>
<protein>
    <submittedName>
        <fullName evidence="2">Putative DNA binding, helix-turn-helix domain containing protein</fullName>
    </submittedName>
</protein>
<name>A0A6M3M2D1_9ZZZZ</name>
<evidence type="ECO:0000259" key="1">
    <source>
        <dbReference type="Pfam" id="PF14947"/>
    </source>
</evidence>
<organism evidence="2">
    <name type="scientific">viral metagenome</name>
    <dbReference type="NCBI Taxonomy" id="1070528"/>
    <lineage>
        <taxon>unclassified sequences</taxon>
        <taxon>metagenomes</taxon>
        <taxon>organismal metagenomes</taxon>
    </lineage>
</organism>
<gene>
    <name evidence="2" type="ORF">MM171A00709_0020</name>
</gene>
<dbReference type="SUPFAM" id="SSF46785">
    <property type="entry name" value="Winged helix' DNA-binding domain"/>
    <property type="match status" value="1"/>
</dbReference>
<proteinExistence type="predicted"/>
<reference evidence="2" key="1">
    <citation type="submission" date="2020-03" db="EMBL/GenBank/DDBJ databases">
        <title>The deep terrestrial virosphere.</title>
        <authorList>
            <person name="Holmfeldt K."/>
            <person name="Nilsson E."/>
            <person name="Simone D."/>
            <person name="Lopez-Fernandez M."/>
            <person name="Wu X."/>
            <person name="de Brujin I."/>
            <person name="Lundin D."/>
            <person name="Andersson A."/>
            <person name="Bertilsson S."/>
            <person name="Dopson M."/>
        </authorList>
    </citation>
    <scope>NUCLEOTIDE SEQUENCE</scope>
    <source>
        <strain evidence="2">MM171A00709</strain>
    </source>
</reference>
<dbReference type="InterPro" id="IPR036388">
    <property type="entry name" value="WH-like_DNA-bd_sf"/>
</dbReference>
<dbReference type="EMBL" id="MT143679">
    <property type="protein sequence ID" value="QJB00055.1"/>
    <property type="molecule type" value="Genomic_DNA"/>
</dbReference>
<accession>A0A6M3M2D1</accession>
<feature type="domain" description="ArnR1-like winged helix-turn-helix" evidence="1">
    <location>
        <begin position="3"/>
        <end position="85"/>
    </location>
</feature>
<sequence length="94" mass="10663">MKRRNDMDVCADILRTVKEKGGAKKTHLVYGANLNFKMVNRYMKRLLIAGLVVHEAGHGSRDRGLYNITEEGETYLKRYMDATDMLGPMVEVSA</sequence>
<dbReference type="AlphaFoldDB" id="A0A6M3M2D1"/>
<dbReference type="InterPro" id="IPR036390">
    <property type="entry name" value="WH_DNA-bd_sf"/>
</dbReference>
<dbReference type="InterPro" id="IPR038723">
    <property type="entry name" value="ArnR1-like_HTH"/>
</dbReference>